<dbReference type="EMBL" id="AMYB01000004">
    <property type="protein sequence ID" value="OAD03958.1"/>
    <property type="molecule type" value="Genomic_DNA"/>
</dbReference>
<dbReference type="InterPro" id="IPR036265">
    <property type="entry name" value="HIT-like_sf"/>
</dbReference>
<evidence type="ECO:0000256" key="1">
    <source>
        <dbReference type="ARBA" id="ARBA00022741"/>
    </source>
</evidence>
<dbReference type="PROSITE" id="PS51084">
    <property type="entry name" value="HIT_2"/>
    <property type="match status" value="1"/>
</dbReference>
<reference evidence="7 8" key="1">
    <citation type="submission" date="2015-06" db="EMBL/GenBank/DDBJ databases">
        <title>Expansion of signal transduction pathways in fungi by whole-genome duplication.</title>
        <authorList>
            <consortium name="DOE Joint Genome Institute"/>
            <person name="Corrochano L.M."/>
            <person name="Kuo A."/>
            <person name="Marcet-Houben M."/>
            <person name="Polaino S."/>
            <person name="Salamov A."/>
            <person name="Villalobos J.M."/>
            <person name="Alvarez M.I."/>
            <person name="Avalos J."/>
            <person name="Benito E.P."/>
            <person name="Benoit I."/>
            <person name="Burger G."/>
            <person name="Camino L.P."/>
            <person name="Canovas D."/>
            <person name="Cerda-Olmedo E."/>
            <person name="Cheng J.-F."/>
            <person name="Dominguez A."/>
            <person name="Elias M."/>
            <person name="Eslava A.P."/>
            <person name="Glaser F."/>
            <person name="Grimwood J."/>
            <person name="Gutierrez G."/>
            <person name="Heitman J."/>
            <person name="Henrissat B."/>
            <person name="Iturriaga E.A."/>
            <person name="Lang B.F."/>
            <person name="Lavin J.L."/>
            <person name="Lee S."/>
            <person name="Li W."/>
            <person name="Lindquist E."/>
            <person name="Lopez-Garcia S."/>
            <person name="Luque E.M."/>
            <person name="Marcos A.T."/>
            <person name="Martin J."/>
            <person name="Mccluskey K."/>
            <person name="Medina H.R."/>
            <person name="Miralles-Duran A."/>
            <person name="Miyazaki A."/>
            <person name="Munoz-Torres E."/>
            <person name="Oguiza J.A."/>
            <person name="Ohm R."/>
            <person name="Olmedo M."/>
            <person name="Orejas M."/>
            <person name="Ortiz-Castellanos L."/>
            <person name="Pisabarro A.G."/>
            <person name="Rodriguez-Romero J."/>
            <person name="Ruiz-Herrera J."/>
            <person name="Ruiz-Vazquez R."/>
            <person name="Sanz C."/>
            <person name="Schackwitz W."/>
            <person name="Schmutz J."/>
            <person name="Shahriari M."/>
            <person name="Shelest E."/>
            <person name="Silva-Franco F."/>
            <person name="Soanes D."/>
            <person name="Syed K."/>
            <person name="Tagua V.G."/>
            <person name="Talbot N.J."/>
            <person name="Thon M."/>
            <person name="De Vries R.P."/>
            <person name="Wiebenga A."/>
            <person name="Yadav J.S."/>
            <person name="Braun E.L."/>
            <person name="Baker S."/>
            <person name="Garre V."/>
            <person name="Horwitz B."/>
            <person name="Torres-Martinez S."/>
            <person name="Idnurm A."/>
            <person name="Herrera-Estrella A."/>
            <person name="Gabaldon T."/>
            <person name="Grigoriev I.V."/>
        </authorList>
    </citation>
    <scope>NUCLEOTIDE SEQUENCE [LARGE SCALE GENOMIC DNA]</scope>
    <source>
        <strain evidence="7 8">CBS 277.49</strain>
    </source>
</reference>
<dbReference type="PANTHER" id="PTHR12486">
    <property type="entry name" value="APRATAXIN-RELATED"/>
    <property type="match status" value="1"/>
</dbReference>
<dbReference type="OrthoDB" id="1915375at2759"/>
<dbReference type="Pfam" id="PF11969">
    <property type="entry name" value="DcpS_C"/>
    <property type="match status" value="1"/>
</dbReference>
<dbReference type="SUPFAM" id="SSF54197">
    <property type="entry name" value="HIT-like"/>
    <property type="match status" value="1"/>
</dbReference>
<sequence>MLCCVAADETCTFCNIKAAIGARLVTETDDLIAFKDRSPSAQVHLLIIPKNHIRTVKNLDGGDVVLLEKMIVLGKELLRQQGFNPDDSTQVRQELGFHVPPFNSVNHLHMHVIGLPFKNKYRSFKYRQGYPWYADAKKVLDRLSEGMSPI</sequence>
<evidence type="ECO:0000256" key="5">
    <source>
        <dbReference type="PROSITE-ProRule" id="PRU00464"/>
    </source>
</evidence>
<dbReference type="PANTHER" id="PTHR12486:SF5">
    <property type="entry name" value="ADENOSINE 5'-MONOPHOSPHORAMIDASE HINT3"/>
    <property type="match status" value="1"/>
</dbReference>
<comment type="caution">
    <text evidence="7">The sequence shown here is derived from an EMBL/GenBank/DDBJ whole genome shotgun (WGS) entry which is preliminary data.</text>
</comment>
<keyword evidence="2" id="KW-0378">Hydrolase</keyword>
<feature type="domain" description="HIT" evidence="6">
    <location>
        <begin position="12"/>
        <end position="122"/>
    </location>
</feature>
<dbReference type="VEuPathDB" id="FungiDB:MUCCIDRAFT_110839"/>
<dbReference type="InterPro" id="IPR001310">
    <property type="entry name" value="Histidine_triad_HIT"/>
</dbReference>
<evidence type="ECO:0000259" key="6">
    <source>
        <dbReference type="PROSITE" id="PS51084"/>
    </source>
</evidence>
<dbReference type="STRING" id="747725.A0A168LU43"/>
<evidence type="ECO:0000256" key="4">
    <source>
        <dbReference type="PIRSR" id="PIRSR601310-3"/>
    </source>
</evidence>
<dbReference type="InterPro" id="IPR011146">
    <property type="entry name" value="HIT-like"/>
</dbReference>
<evidence type="ECO:0000256" key="2">
    <source>
        <dbReference type="ARBA" id="ARBA00022801"/>
    </source>
</evidence>
<gene>
    <name evidence="7" type="ORF">MUCCIDRAFT_110839</name>
</gene>
<accession>A0A168LU43</accession>
<proteinExistence type="predicted"/>
<name>A0A168LU43_MUCCL</name>
<dbReference type="AlphaFoldDB" id="A0A168LU43"/>
<evidence type="ECO:0000313" key="8">
    <source>
        <dbReference type="Proteomes" id="UP000077051"/>
    </source>
</evidence>
<dbReference type="Gene3D" id="3.30.428.10">
    <property type="entry name" value="HIT-like"/>
    <property type="match status" value="1"/>
</dbReference>
<keyword evidence="1" id="KW-0547">Nucleotide-binding</keyword>
<dbReference type="PRINTS" id="PR00332">
    <property type="entry name" value="HISTRIAD"/>
</dbReference>
<feature type="active site" description="Tele-AMP-histidine intermediate" evidence="3">
    <location>
        <position position="109"/>
    </location>
</feature>
<dbReference type="GO" id="GO:0016787">
    <property type="term" value="F:hydrolase activity"/>
    <property type="evidence" value="ECO:0007669"/>
    <property type="project" value="UniProtKB-KW"/>
</dbReference>
<protein>
    <recommendedName>
        <fullName evidence="6">HIT domain-containing protein</fullName>
    </recommendedName>
</protein>
<dbReference type="GO" id="GO:0000166">
    <property type="term" value="F:nucleotide binding"/>
    <property type="evidence" value="ECO:0007669"/>
    <property type="project" value="UniProtKB-KW"/>
</dbReference>
<dbReference type="Proteomes" id="UP000077051">
    <property type="component" value="Unassembled WGS sequence"/>
</dbReference>
<keyword evidence="8" id="KW-1185">Reference proteome</keyword>
<evidence type="ECO:0000313" key="7">
    <source>
        <dbReference type="EMBL" id="OAD03958.1"/>
    </source>
</evidence>
<organism evidence="7 8">
    <name type="scientific">Mucor lusitanicus CBS 277.49</name>
    <dbReference type="NCBI Taxonomy" id="747725"/>
    <lineage>
        <taxon>Eukaryota</taxon>
        <taxon>Fungi</taxon>
        <taxon>Fungi incertae sedis</taxon>
        <taxon>Mucoromycota</taxon>
        <taxon>Mucoromycotina</taxon>
        <taxon>Mucoromycetes</taxon>
        <taxon>Mucorales</taxon>
        <taxon>Mucorineae</taxon>
        <taxon>Mucoraceae</taxon>
        <taxon>Mucor</taxon>
    </lineage>
</organism>
<evidence type="ECO:0000256" key="3">
    <source>
        <dbReference type="PIRSR" id="PIRSR601310-1"/>
    </source>
</evidence>
<feature type="short sequence motif" description="Histidine triad motif" evidence="4 5">
    <location>
        <begin position="107"/>
        <end position="111"/>
    </location>
</feature>